<organism evidence="1 2">
    <name type="scientific">Lithospermum erythrorhizon</name>
    <name type="common">Purple gromwell</name>
    <name type="synonym">Lithospermum officinale var. erythrorhizon</name>
    <dbReference type="NCBI Taxonomy" id="34254"/>
    <lineage>
        <taxon>Eukaryota</taxon>
        <taxon>Viridiplantae</taxon>
        <taxon>Streptophyta</taxon>
        <taxon>Embryophyta</taxon>
        <taxon>Tracheophyta</taxon>
        <taxon>Spermatophyta</taxon>
        <taxon>Magnoliopsida</taxon>
        <taxon>eudicotyledons</taxon>
        <taxon>Gunneridae</taxon>
        <taxon>Pentapetalae</taxon>
        <taxon>asterids</taxon>
        <taxon>lamiids</taxon>
        <taxon>Boraginales</taxon>
        <taxon>Boraginaceae</taxon>
        <taxon>Boraginoideae</taxon>
        <taxon>Lithospermeae</taxon>
        <taxon>Lithospermum</taxon>
    </lineage>
</organism>
<gene>
    <name evidence="1" type="ORF">LIER_08792</name>
</gene>
<accession>A0AAV3PEH3</accession>
<reference evidence="1 2" key="1">
    <citation type="submission" date="2024-01" db="EMBL/GenBank/DDBJ databases">
        <title>The complete chloroplast genome sequence of Lithospermum erythrorhizon: insights into the phylogenetic relationship among Boraginaceae species and the maternal lineages of purple gromwells.</title>
        <authorList>
            <person name="Okada T."/>
            <person name="Watanabe K."/>
        </authorList>
    </citation>
    <scope>NUCLEOTIDE SEQUENCE [LARGE SCALE GENOMIC DNA]</scope>
</reference>
<dbReference type="AlphaFoldDB" id="A0AAV3PEH3"/>
<evidence type="ECO:0000313" key="1">
    <source>
        <dbReference type="EMBL" id="GAA0149671.1"/>
    </source>
</evidence>
<dbReference type="EMBL" id="BAABME010001447">
    <property type="protein sequence ID" value="GAA0149671.1"/>
    <property type="molecule type" value="Genomic_DNA"/>
</dbReference>
<dbReference type="Proteomes" id="UP001454036">
    <property type="component" value="Unassembled WGS sequence"/>
</dbReference>
<sequence length="82" mass="9487">MQTTPSQWKKKLHVHLSRRSPSMLYAGLQQTFRIGEKLKIGMDLNSDEESDDFEDEDEEFVQVVIGPDENEENESEDAESLE</sequence>
<evidence type="ECO:0000313" key="2">
    <source>
        <dbReference type="Proteomes" id="UP001454036"/>
    </source>
</evidence>
<name>A0AAV3PEH3_LITER</name>
<proteinExistence type="predicted"/>
<comment type="caution">
    <text evidence="1">The sequence shown here is derived from an EMBL/GenBank/DDBJ whole genome shotgun (WGS) entry which is preliminary data.</text>
</comment>
<protein>
    <submittedName>
        <fullName evidence="1">Uncharacterized protein</fullName>
    </submittedName>
</protein>
<keyword evidence="2" id="KW-1185">Reference proteome</keyword>